<dbReference type="Proteomes" id="UP000290378">
    <property type="component" value="Unassembled WGS sequence"/>
</dbReference>
<reference evidence="1 2" key="1">
    <citation type="submission" date="2017-09" db="EMBL/GenBank/DDBJ databases">
        <title>Genomics of the genus Arcobacter.</title>
        <authorList>
            <person name="Perez-Cataluna A."/>
            <person name="Figueras M.J."/>
            <person name="Salas-Masso N."/>
        </authorList>
    </citation>
    <scope>NUCLEOTIDE SEQUENCE [LARGE SCALE GENOMIC DNA]</scope>
    <source>
        <strain evidence="1 2">CECT 7834</strain>
    </source>
</reference>
<comment type="caution">
    <text evidence="1">The sequence shown here is derived from an EMBL/GenBank/DDBJ whole genome shotgun (WGS) entry which is preliminary data.</text>
</comment>
<evidence type="ECO:0000313" key="1">
    <source>
        <dbReference type="EMBL" id="RXI36273.1"/>
    </source>
</evidence>
<dbReference type="EMBL" id="NXII01000069">
    <property type="protein sequence ID" value="RXI36273.1"/>
    <property type="molecule type" value="Genomic_DNA"/>
</dbReference>
<evidence type="ECO:0000313" key="2">
    <source>
        <dbReference type="Proteomes" id="UP000290378"/>
    </source>
</evidence>
<name>A0AA94FDX1_9BACT</name>
<proteinExistence type="predicted"/>
<dbReference type="Pfam" id="PF13289">
    <property type="entry name" value="SIR2_2"/>
    <property type="match status" value="1"/>
</dbReference>
<gene>
    <name evidence="1" type="ORF">CP963_14085</name>
</gene>
<dbReference type="AlphaFoldDB" id="A0AA94FDX1"/>
<accession>A0AA94FDX1</accession>
<protein>
    <submittedName>
        <fullName evidence="1">Uncharacterized protein</fullName>
    </submittedName>
</protein>
<organism evidence="1 2">
    <name type="scientific">Arcobacter cloacae</name>
    <dbReference type="NCBI Taxonomy" id="1054034"/>
    <lineage>
        <taxon>Bacteria</taxon>
        <taxon>Pseudomonadati</taxon>
        <taxon>Campylobacterota</taxon>
        <taxon>Epsilonproteobacteria</taxon>
        <taxon>Campylobacterales</taxon>
        <taxon>Arcobacteraceae</taxon>
        <taxon>Arcobacter</taxon>
    </lineage>
</organism>
<keyword evidence="2" id="KW-1185">Reference proteome</keyword>
<sequence>MQINKFKDYNCLFIGVSFSDPNLRRLLDIAKNERGDDEIHHFCLKKRYDKKKVKKELEKLLSEDPRLLDEKQRANIELDDVVNDLIKLMQKFEENDAISFGVGLIWVDDYNEIPLILKNIRE</sequence>